<evidence type="ECO:0000256" key="3">
    <source>
        <dbReference type="ARBA" id="ARBA00022519"/>
    </source>
</evidence>
<evidence type="ECO:0000256" key="4">
    <source>
        <dbReference type="ARBA" id="ARBA00022679"/>
    </source>
</evidence>
<gene>
    <name evidence="8" type="ORF">DI598_16310</name>
</gene>
<dbReference type="CDD" id="cd07984">
    <property type="entry name" value="LPLAT_LABLAT-like"/>
    <property type="match status" value="1"/>
</dbReference>
<name>A0A2W5ELX2_9SPHI</name>
<evidence type="ECO:0000313" key="8">
    <source>
        <dbReference type="EMBL" id="PZP42964.1"/>
    </source>
</evidence>
<organism evidence="8 9">
    <name type="scientific">Pseudopedobacter saltans</name>
    <dbReference type="NCBI Taxonomy" id="151895"/>
    <lineage>
        <taxon>Bacteria</taxon>
        <taxon>Pseudomonadati</taxon>
        <taxon>Bacteroidota</taxon>
        <taxon>Sphingobacteriia</taxon>
        <taxon>Sphingobacteriales</taxon>
        <taxon>Sphingobacteriaceae</taxon>
        <taxon>Pseudopedobacter</taxon>
    </lineage>
</organism>
<dbReference type="Proteomes" id="UP000249645">
    <property type="component" value="Unassembled WGS sequence"/>
</dbReference>
<proteinExistence type="predicted"/>
<dbReference type="GO" id="GO:0009247">
    <property type="term" value="P:glycolipid biosynthetic process"/>
    <property type="evidence" value="ECO:0007669"/>
    <property type="project" value="UniProtKB-ARBA"/>
</dbReference>
<comment type="caution">
    <text evidence="8">The sequence shown here is derived from an EMBL/GenBank/DDBJ whole genome shotgun (WGS) entry which is preliminary data.</text>
</comment>
<keyword evidence="4 8" id="KW-0808">Transferase</keyword>
<evidence type="ECO:0000256" key="7">
    <source>
        <dbReference type="SAM" id="Phobius"/>
    </source>
</evidence>
<evidence type="ECO:0000256" key="6">
    <source>
        <dbReference type="ARBA" id="ARBA00023315"/>
    </source>
</evidence>
<dbReference type="GO" id="GO:0016746">
    <property type="term" value="F:acyltransferase activity"/>
    <property type="evidence" value="ECO:0007669"/>
    <property type="project" value="UniProtKB-KW"/>
</dbReference>
<dbReference type="Pfam" id="PF03279">
    <property type="entry name" value="Lip_A_acyltrans"/>
    <property type="match status" value="1"/>
</dbReference>
<keyword evidence="7" id="KW-1133">Transmembrane helix</keyword>
<keyword evidence="5 7" id="KW-0472">Membrane</keyword>
<dbReference type="AlphaFoldDB" id="A0A2W5ELX2"/>
<evidence type="ECO:0000256" key="2">
    <source>
        <dbReference type="ARBA" id="ARBA00022475"/>
    </source>
</evidence>
<dbReference type="GO" id="GO:0005886">
    <property type="term" value="C:plasma membrane"/>
    <property type="evidence" value="ECO:0007669"/>
    <property type="project" value="UniProtKB-SubCell"/>
</dbReference>
<dbReference type="PANTHER" id="PTHR30606:SF10">
    <property type="entry name" value="PHOSPHATIDYLINOSITOL MANNOSIDE ACYLTRANSFERASE"/>
    <property type="match status" value="1"/>
</dbReference>
<keyword evidence="6 8" id="KW-0012">Acyltransferase</keyword>
<sequence>MIKNQQNRKSTWNRVKNFLFLSFFYLLSILPFWVIYRLSDFLFFVIYKLIGYRKSVVRQNLRSSFPDKKEEELTVIEKKYYAYLCDLILETFKTLTISRKGMLKRCGMDQEAVALLAKLKEDNKSAILVLGHHGNWEWAGNTVGLLSGQPLYVIYHPLSSDFFNRLMIQMRSRFGNKLIAMKNTFRHMSANKKETVMTAFIADQSPSPEHAYWLHFLHQDTPVFEGVGKMATKLKQSVIYIDIVRKKRGFYNVKAQLIEDLSDSTNSGEITQKHVKCLEDSIIKQPETWLWSHRRWKHQKSATTIVNG</sequence>
<evidence type="ECO:0000256" key="5">
    <source>
        <dbReference type="ARBA" id="ARBA00023136"/>
    </source>
</evidence>
<dbReference type="InterPro" id="IPR004960">
    <property type="entry name" value="LipA_acyltrans"/>
</dbReference>
<dbReference type="PANTHER" id="PTHR30606">
    <property type="entry name" value="LIPID A BIOSYNTHESIS LAUROYL ACYLTRANSFERASE"/>
    <property type="match status" value="1"/>
</dbReference>
<keyword evidence="7" id="KW-0812">Transmembrane</keyword>
<keyword evidence="2" id="KW-1003">Cell membrane</keyword>
<feature type="transmembrane region" description="Helical" evidence="7">
    <location>
        <begin position="18"/>
        <end position="36"/>
    </location>
</feature>
<reference evidence="8 9" key="1">
    <citation type="submission" date="2017-11" db="EMBL/GenBank/DDBJ databases">
        <title>Infants hospitalized years apart are colonized by the same room-sourced microbial strains.</title>
        <authorList>
            <person name="Brooks B."/>
            <person name="Olm M.R."/>
            <person name="Firek B.A."/>
            <person name="Baker R."/>
            <person name="Thomas B.C."/>
            <person name="Morowitz M.J."/>
            <person name="Banfield J.F."/>
        </authorList>
    </citation>
    <scope>NUCLEOTIDE SEQUENCE [LARGE SCALE GENOMIC DNA]</scope>
    <source>
        <strain evidence="8">S2_009_000_R2_76</strain>
    </source>
</reference>
<keyword evidence="3" id="KW-0997">Cell inner membrane</keyword>
<dbReference type="EMBL" id="QFOI01000398">
    <property type="protein sequence ID" value="PZP42964.1"/>
    <property type="molecule type" value="Genomic_DNA"/>
</dbReference>
<evidence type="ECO:0000256" key="1">
    <source>
        <dbReference type="ARBA" id="ARBA00004533"/>
    </source>
</evidence>
<accession>A0A2W5ELX2</accession>
<comment type="subcellular location">
    <subcellularLocation>
        <location evidence="1">Cell inner membrane</location>
    </subcellularLocation>
</comment>
<evidence type="ECO:0000313" key="9">
    <source>
        <dbReference type="Proteomes" id="UP000249645"/>
    </source>
</evidence>
<protein>
    <submittedName>
        <fullName evidence="8">Lipid A biosynthesis acyltransferase</fullName>
    </submittedName>
</protein>